<protein>
    <submittedName>
        <fullName evidence="1">Uncharacterized protein</fullName>
    </submittedName>
</protein>
<dbReference type="Proteomes" id="UP000000603">
    <property type="component" value="Chromosome"/>
</dbReference>
<reference evidence="1 2" key="1">
    <citation type="journal article" date="2004" name="Science">
        <title>The complete genome sequence of Propionibacterium acnes, a commensal of human skin.</title>
        <authorList>
            <person name="Bruggemann H."/>
            <person name="Henne A."/>
            <person name="Hoster F."/>
            <person name="Liesegang H."/>
            <person name="Wiezer A."/>
            <person name="Strittmatter A."/>
            <person name="Hujer S."/>
            <person name="Durre P."/>
            <person name="Gottschalk G."/>
        </authorList>
    </citation>
    <scope>NUCLEOTIDE SEQUENCE [LARGE SCALE GENOMIC DNA]</scope>
    <source>
        <strain evidence="2">DSM 16379 / KPA171202</strain>
    </source>
</reference>
<gene>
    <name evidence="1" type="ordered locus">PPA0236</name>
</gene>
<sequence>MELGRITVIPDAHRTGKLYLYRELRMVPGMAPSEVISAQAAEDDLGQLSVTSLSVNRCESPTWGAELPRVVLGMLQGR</sequence>
<organism evidence="1 2">
    <name type="scientific">Cutibacterium acnes (strain DSM 16379 / KPA171202)</name>
    <name type="common">Propionibacterium acnes</name>
    <dbReference type="NCBI Taxonomy" id="267747"/>
    <lineage>
        <taxon>Bacteria</taxon>
        <taxon>Bacillati</taxon>
        <taxon>Actinomycetota</taxon>
        <taxon>Actinomycetes</taxon>
        <taxon>Propionibacteriales</taxon>
        <taxon>Propionibacteriaceae</taxon>
        <taxon>Cutibacterium</taxon>
    </lineage>
</organism>
<evidence type="ECO:0000313" key="1">
    <source>
        <dbReference type="EMBL" id="AAT81998.1"/>
    </source>
</evidence>
<dbReference type="KEGG" id="pac:PPA0236"/>
<dbReference type="EnsemblBacteria" id="AAT81998">
    <property type="protein sequence ID" value="AAT81998"/>
    <property type="gene ID" value="PPA0236"/>
</dbReference>
<dbReference type="EMBL" id="AE017283">
    <property type="protein sequence ID" value="AAT81998.1"/>
    <property type="molecule type" value="Genomic_DNA"/>
</dbReference>
<accession>Q6AB68</accession>
<name>Q6AB68_CUTAK</name>
<evidence type="ECO:0000313" key="2">
    <source>
        <dbReference type="Proteomes" id="UP000000603"/>
    </source>
</evidence>
<proteinExistence type="predicted"/>
<dbReference type="HOGENOM" id="CLU_2510002_0_0_11"/>
<dbReference type="AlphaFoldDB" id="Q6AB68"/>